<evidence type="ECO:0000313" key="1">
    <source>
        <dbReference type="EMBL" id="KFI57485.1"/>
    </source>
</evidence>
<dbReference type="OrthoDB" id="4966605at2"/>
<comment type="caution">
    <text evidence="1">The sequence shown here is derived from an EMBL/GenBank/DDBJ whole genome shotgun (WGS) entry which is preliminary data.</text>
</comment>
<dbReference type="EMBL" id="JGYW01000010">
    <property type="protein sequence ID" value="KFI57485.1"/>
    <property type="molecule type" value="Genomic_DNA"/>
</dbReference>
<sequence>MYVPPWETRVYRNRHGRGMRTPMFGTRLPRYRTRSGLFDDLTAAQLRRLSQAWPDLIKPVQFAIEDVSPSDPAPWEAHPCMTSQSFAAMHGNPARVVLYRLPIQMHCRSQLDLQLAIRDELVMRVAELYGRNPEDIDHNWGM</sequence>
<dbReference type="Gene3D" id="3.30.2010.20">
    <property type="match status" value="1"/>
</dbReference>
<dbReference type="RefSeq" id="WP_044085254.1">
    <property type="nucleotide sequence ID" value="NZ_ABXB03000006.1"/>
</dbReference>
<dbReference type="SUPFAM" id="SSF55486">
    <property type="entry name" value="Metalloproteases ('zincins'), catalytic domain"/>
    <property type="match status" value="1"/>
</dbReference>
<dbReference type="InterPro" id="IPR010428">
    <property type="entry name" value="Zincin_1"/>
</dbReference>
<dbReference type="InterPro" id="IPR038555">
    <property type="entry name" value="Zincin_1_sf"/>
</dbReference>
<organism evidence="1 2">
    <name type="scientific">Bifidobacterium gallicum DSM 20093 = LMG 11596</name>
    <dbReference type="NCBI Taxonomy" id="561180"/>
    <lineage>
        <taxon>Bacteria</taxon>
        <taxon>Bacillati</taxon>
        <taxon>Actinomycetota</taxon>
        <taxon>Actinomycetes</taxon>
        <taxon>Bifidobacteriales</taxon>
        <taxon>Bifidobacteriaceae</taxon>
        <taxon>Bifidobacterium</taxon>
    </lineage>
</organism>
<dbReference type="Proteomes" id="UP000029074">
    <property type="component" value="Unassembled WGS sequence"/>
</dbReference>
<dbReference type="CDD" id="cd12954">
    <property type="entry name" value="MMP_TTHA0227_like_1"/>
    <property type="match status" value="1"/>
</dbReference>
<dbReference type="Pfam" id="PF06262">
    <property type="entry name" value="Zincin_1"/>
    <property type="match status" value="1"/>
</dbReference>
<gene>
    <name evidence="1" type="ORF">BGLCM_1429</name>
</gene>
<accession>A0A087AFD5</accession>
<name>A0A087AFD5_9BIFI</name>
<protein>
    <submittedName>
        <fullName evidence="1">Peptidase</fullName>
    </submittedName>
</protein>
<proteinExistence type="predicted"/>
<dbReference type="AlphaFoldDB" id="A0A087AFD5"/>
<keyword evidence="2" id="KW-1185">Reference proteome</keyword>
<evidence type="ECO:0000313" key="2">
    <source>
        <dbReference type="Proteomes" id="UP000029074"/>
    </source>
</evidence>
<reference evidence="1 2" key="1">
    <citation type="submission" date="2014-03" db="EMBL/GenBank/DDBJ databases">
        <title>Genomics of Bifidobacteria.</title>
        <authorList>
            <person name="Ventura M."/>
            <person name="Milani C."/>
            <person name="Lugli G.A."/>
        </authorList>
    </citation>
    <scope>NUCLEOTIDE SEQUENCE [LARGE SCALE GENOMIC DNA]</scope>
    <source>
        <strain evidence="1 2">LMG 11596</strain>
    </source>
</reference>